<protein>
    <recommendedName>
        <fullName evidence="5">phenylalanine--tRNA ligase</fullName>
        <ecNumber evidence="5">6.1.1.20</ecNumber>
    </recommendedName>
    <alternativeName>
        <fullName evidence="14">Phenylalanyl-tRNA synthetase beta subunit</fullName>
    </alternativeName>
</protein>
<evidence type="ECO:0000313" key="18">
    <source>
        <dbReference type="Proteomes" id="UP001498398"/>
    </source>
</evidence>
<dbReference type="InterPro" id="IPR045060">
    <property type="entry name" value="Phe-tRNA-ligase_IIc_bsu"/>
</dbReference>
<evidence type="ECO:0000256" key="1">
    <source>
        <dbReference type="ARBA" id="ARBA00001946"/>
    </source>
</evidence>
<comment type="subcellular location">
    <subcellularLocation>
        <location evidence="2">Cytoplasm</location>
    </subcellularLocation>
</comment>
<keyword evidence="8" id="KW-0479">Metal-binding</keyword>
<sequence length="632" mass="71720">MPTVAVDKADLWERLGQEFSSEEFDTLCFEYGLELDEDTTEEVQEAIKKGLPAERPQLKIEIPANRYDLLCIEGISRALNVFLGKAEPPRYKLVYPPEGESAILNISVHSDTKKIRPLIAGAILRNVKFTPRSYASFIDLQDKLHQNICRRRQLVAIGTHDLDSLQTPFRYEARSPKDIKFAPLNKDKEYTAEELMTVYESDKQLSRYLPIIRDSSVYPIIYDAKDRVLSMPPIINSEHSKITLNTRNVFIECTATDQTKLDIVVNMVATMFSEYCAEPFTIEPVKVIMPDGSSRVSPDLSERNMLAHASYVNSCTGLSLNADEVAKLLRKMSLFPSISSSNPDEIHVNIPATRPDIFHECDVMEDAAIAYGFNNLPHTFPPTSTVGQPLAINKLSDIIRLEWAMAGWTEVLPLTLCSLEENFDFLNHKDDGKIAVKIANPKTLEFQVVRTTLIPGLLKTIRENRSHALPINIFETGDVVFKDPRRERQSRNERHAGAVWCNKTAGFEIVHGVLDRAMKMLEIPRIGSADFKAESGYYLKETSDPMYFPGRAATIYYRPPPQKRKHSAIHKLKHDIEAAIHASDRHDIEIGTLGILHPSVLEKFEIQYPCSALEFTLEPFKKEMQKIWTNDE</sequence>
<gene>
    <name evidence="17" type="primary">FRS1</name>
    <name evidence="17" type="ORF">VKT23_001929</name>
</gene>
<dbReference type="InterPro" id="IPR005146">
    <property type="entry name" value="B3/B4_tRNA-bd"/>
</dbReference>
<dbReference type="Pfam" id="PF03484">
    <property type="entry name" value="B5"/>
    <property type="match status" value="1"/>
</dbReference>
<evidence type="ECO:0000256" key="12">
    <source>
        <dbReference type="ARBA" id="ARBA00022917"/>
    </source>
</evidence>
<dbReference type="EC" id="6.1.1.20" evidence="5"/>
<accession>A0ABR1K0F6</accession>
<evidence type="ECO:0000256" key="13">
    <source>
        <dbReference type="ARBA" id="ARBA00023146"/>
    </source>
</evidence>
<evidence type="ECO:0000256" key="2">
    <source>
        <dbReference type="ARBA" id="ARBA00004496"/>
    </source>
</evidence>
<dbReference type="PROSITE" id="PS51483">
    <property type="entry name" value="B5"/>
    <property type="match status" value="1"/>
</dbReference>
<dbReference type="NCBIfam" id="TIGR00471">
    <property type="entry name" value="pheT_arch"/>
    <property type="match status" value="1"/>
</dbReference>
<comment type="cofactor">
    <cofactor evidence="1">
        <name>Mg(2+)</name>
        <dbReference type="ChEBI" id="CHEBI:18420"/>
    </cofactor>
</comment>
<dbReference type="GO" id="GO:0004826">
    <property type="term" value="F:phenylalanine-tRNA ligase activity"/>
    <property type="evidence" value="ECO:0007669"/>
    <property type="project" value="UniProtKB-EC"/>
</dbReference>
<name>A0ABR1K0F6_9AGAR</name>
<dbReference type="Pfam" id="PF03483">
    <property type="entry name" value="B3_4"/>
    <property type="match status" value="1"/>
</dbReference>
<keyword evidence="12" id="KW-0648">Protein biosynthesis</keyword>
<dbReference type="InterPro" id="IPR045864">
    <property type="entry name" value="aa-tRNA-synth_II/BPL/LPL"/>
</dbReference>
<evidence type="ECO:0000256" key="9">
    <source>
        <dbReference type="ARBA" id="ARBA00022741"/>
    </source>
</evidence>
<dbReference type="InterPro" id="IPR020825">
    <property type="entry name" value="Phe-tRNA_synthase-like_B3/B4"/>
</dbReference>
<dbReference type="Pfam" id="PF18262">
    <property type="entry name" value="PhetRS_B1"/>
    <property type="match status" value="1"/>
</dbReference>
<keyword evidence="11" id="KW-0460">Magnesium</keyword>
<evidence type="ECO:0000313" key="17">
    <source>
        <dbReference type="EMBL" id="KAK7470503.1"/>
    </source>
</evidence>
<dbReference type="Gene3D" id="3.30.56.10">
    <property type="match status" value="2"/>
</dbReference>
<dbReference type="SUPFAM" id="SSF55681">
    <property type="entry name" value="Class II aaRS and biotin synthetases"/>
    <property type="match status" value="1"/>
</dbReference>
<dbReference type="Proteomes" id="UP001498398">
    <property type="component" value="Unassembled WGS sequence"/>
</dbReference>
<evidence type="ECO:0000256" key="4">
    <source>
        <dbReference type="ARBA" id="ARBA00011209"/>
    </source>
</evidence>
<dbReference type="PANTHER" id="PTHR10947">
    <property type="entry name" value="PHENYLALANYL-TRNA SYNTHETASE BETA CHAIN AND LEUCINE-RICH REPEAT-CONTAINING PROTEIN 47"/>
    <property type="match status" value="1"/>
</dbReference>
<dbReference type="PANTHER" id="PTHR10947:SF0">
    <property type="entry name" value="PHENYLALANINE--TRNA LIGASE BETA SUBUNIT"/>
    <property type="match status" value="1"/>
</dbReference>
<dbReference type="InterPro" id="IPR005147">
    <property type="entry name" value="tRNA_synthase_B5-dom"/>
</dbReference>
<dbReference type="Pfam" id="PF17759">
    <property type="entry name" value="tRNA_synthFbeta"/>
    <property type="match status" value="1"/>
</dbReference>
<dbReference type="Gene3D" id="3.30.930.10">
    <property type="entry name" value="Bira Bifunctional Protein, Domain 2"/>
    <property type="match status" value="1"/>
</dbReference>
<dbReference type="InterPro" id="IPR040659">
    <property type="entry name" value="PhetRS_B1"/>
</dbReference>
<feature type="domain" description="B5" evidence="16">
    <location>
        <begin position="300"/>
        <end position="378"/>
    </location>
</feature>
<dbReference type="Gene3D" id="3.50.40.10">
    <property type="entry name" value="Phenylalanyl-trna Synthetase, Chain B, domain 3"/>
    <property type="match status" value="1"/>
</dbReference>
<comment type="caution">
    <text evidence="17">The sequence shown here is derived from an EMBL/GenBank/DDBJ whole genome shotgun (WGS) entry which is preliminary data.</text>
</comment>
<dbReference type="InterPro" id="IPR009061">
    <property type="entry name" value="DNA-bd_dom_put_sf"/>
</dbReference>
<dbReference type="EMBL" id="JBANRG010000002">
    <property type="protein sequence ID" value="KAK7470503.1"/>
    <property type="molecule type" value="Genomic_DNA"/>
</dbReference>
<dbReference type="SMART" id="SM00873">
    <property type="entry name" value="B3_4"/>
    <property type="match status" value="1"/>
</dbReference>
<evidence type="ECO:0000256" key="3">
    <source>
        <dbReference type="ARBA" id="ARBA00007438"/>
    </source>
</evidence>
<keyword evidence="10" id="KW-0067">ATP-binding</keyword>
<proteinExistence type="inferred from homology"/>
<reference evidence="17 18" key="1">
    <citation type="submission" date="2024-01" db="EMBL/GenBank/DDBJ databases">
        <title>A draft genome for the cacao thread blight pathogen Marasmiellus scandens.</title>
        <authorList>
            <person name="Baruah I.K."/>
            <person name="Leung J."/>
            <person name="Bukari Y."/>
            <person name="Amoako-Attah I."/>
            <person name="Meinhardt L.W."/>
            <person name="Bailey B.A."/>
            <person name="Cohen S.P."/>
        </authorList>
    </citation>
    <scope>NUCLEOTIDE SEQUENCE [LARGE SCALE GENOMIC DNA]</scope>
    <source>
        <strain evidence="17 18">GH-19</strain>
    </source>
</reference>
<dbReference type="CDD" id="cd00769">
    <property type="entry name" value="PheRS_beta_core"/>
    <property type="match status" value="1"/>
</dbReference>
<keyword evidence="9" id="KW-0547">Nucleotide-binding</keyword>
<evidence type="ECO:0000256" key="14">
    <source>
        <dbReference type="ARBA" id="ARBA00033189"/>
    </source>
</evidence>
<evidence type="ECO:0000256" key="10">
    <source>
        <dbReference type="ARBA" id="ARBA00022840"/>
    </source>
</evidence>
<organism evidence="17 18">
    <name type="scientific">Marasmiellus scandens</name>
    <dbReference type="NCBI Taxonomy" id="2682957"/>
    <lineage>
        <taxon>Eukaryota</taxon>
        <taxon>Fungi</taxon>
        <taxon>Dikarya</taxon>
        <taxon>Basidiomycota</taxon>
        <taxon>Agaricomycotina</taxon>
        <taxon>Agaricomycetes</taxon>
        <taxon>Agaricomycetidae</taxon>
        <taxon>Agaricales</taxon>
        <taxon>Marasmiineae</taxon>
        <taxon>Omphalotaceae</taxon>
        <taxon>Marasmiellus</taxon>
    </lineage>
</organism>
<keyword evidence="18" id="KW-1185">Reference proteome</keyword>
<dbReference type="SUPFAM" id="SSF46955">
    <property type="entry name" value="Putative DNA-binding domain"/>
    <property type="match status" value="2"/>
</dbReference>
<evidence type="ECO:0000259" key="16">
    <source>
        <dbReference type="PROSITE" id="PS51483"/>
    </source>
</evidence>
<evidence type="ECO:0000256" key="7">
    <source>
        <dbReference type="ARBA" id="ARBA00022598"/>
    </source>
</evidence>
<comment type="subunit">
    <text evidence="4">Tetramer of two alpha and two beta subunits.</text>
</comment>
<comment type="similarity">
    <text evidence="3">Belongs to the phenylalanyl-tRNA synthetase beta subunit family. Type 2 subfamily.</text>
</comment>
<evidence type="ECO:0000256" key="15">
    <source>
        <dbReference type="ARBA" id="ARBA00049255"/>
    </source>
</evidence>
<keyword evidence="6" id="KW-0963">Cytoplasm</keyword>
<dbReference type="SMART" id="SM00874">
    <property type="entry name" value="B5"/>
    <property type="match status" value="1"/>
</dbReference>
<evidence type="ECO:0000256" key="11">
    <source>
        <dbReference type="ARBA" id="ARBA00022842"/>
    </source>
</evidence>
<dbReference type="SUPFAM" id="SSF56037">
    <property type="entry name" value="PheT/TilS domain"/>
    <property type="match status" value="1"/>
</dbReference>
<keyword evidence="7 17" id="KW-0436">Ligase</keyword>
<keyword evidence="13" id="KW-0030">Aminoacyl-tRNA synthetase</keyword>
<dbReference type="InterPro" id="IPR041616">
    <property type="entry name" value="PheRS_beta_core"/>
</dbReference>
<evidence type="ECO:0000256" key="5">
    <source>
        <dbReference type="ARBA" id="ARBA00012814"/>
    </source>
</evidence>
<comment type="catalytic activity">
    <reaction evidence="15">
        <text>tRNA(Phe) + L-phenylalanine + ATP = L-phenylalanyl-tRNA(Phe) + AMP + diphosphate + H(+)</text>
        <dbReference type="Rhea" id="RHEA:19413"/>
        <dbReference type="Rhea" id="RHEA-COMP:9668"/>
        <dbReference type="Rhea" id="RHEA-COMP:9699"/>
        <dbReference type="ChEBI" id="CHEBI:15378"/>
        <dbReference type="ChEBI" id="CHEBI:30616"/>
        <dbReference type="ChEBI" id="CHEBI:33019"/>
        <dbReference type="ChEBI" id="CHEBI:58095"/>
        <dbReference type="ChEBI" id="CHEBI:78442"/>
        <dbReference type="ChEBI" id="CHEBI:78531"/>
        <dbReference type="ChEBI" id="CHEBI:456215"/>
        <dbReference type="EC" id="6.1.1.20"/>
    </reaction>
</comment>
<dbReference type="InterPro" id="IPR004531">
    <property type="entry name" value="Phe-tRNA-synth_IIc_bsu_arc_euk"/>
</dbReference>
<evidence type="ECO:0000256" key="8">
    <source>
        <dbReference type="ARBA" id="ARBA00022723"/>
    </source>
</evidence>
<evidence type="ECO:0000256" key="6">
    <source>
        <dbReference type="ARBA" id="ARBA00022490"/>
    </source>
</evidence>